<comment type="similarity">
    <text evidence="3 10">Belongs to the peptidase S8 family.</text>
</comment>
<dbReference type="Pfam" id="PF00082">
    <property type="entry name" value="Peptidase_S8"/>
    <property type="match status" value="1"/>
</dbReference>
<dbReference type="InterPro" id="IPR000209">
    <property type="entry name" value="Peptidase_S8/S53_dom"/>
</dbReference>
<evidence type="ECO:0000256" key="2">
    <source>
        <dbReference type="ARBA" id="ARBA00004613"/>
    </source>
</evidence>
<evidence type="ECO:0000256" key="6">
    <source>
        <dbReference type="ARBA" id="ARBA00022723"/>
    </source>
</evidence>
<dbReference type="InterPro" id="IPR036852">
    <property type="entry name" value="Peptidase_S8/S53_dom_sf"/>
</dbReference>
<evidence type="ECO:0000313" key="13">
    <source>
        <dbReference type="Proteomes" id="UP001272716"/>
    </source>
</evidence>
<dbReference type="EMBL" id="JAWQCK010000007">
    <property type="protein sequence ID" value="MDW9208527.1"/>
    <property type="molecule type" value="Genomic_DNA"/>
</dbReference>
<dbReference type="InterPro" id="IPR015500">
    <property type="entry name" value="Peptidase_S8_subtilisin-rel"/>
</dbReference>
<dbReference type="InterPro" id="IPR050131">
    <property type="entry name" value="Peptidase_S8_subtilisin-like"/>
</dbReference>
<feature type="active site" description="Charge relay system" evidence="10">
    <location>
        <position position="247"/>
    </location>
</feature>
<evidence type="ECO:0000313" key="12">
    <source>
        <dbReference type="EMBL" id="MDW9208527.1"/>
    </source>
</evidence>
<sequence length="308" mass="33574">MKKYIIILLFLSGIVYIFSQLKNQKYEKNLDEKKFLEQKENSWENGLTHIKESNRVKIAILDSGISKNHPDLVGKIKGEYNAINVDEPIVDNLGHGTAIAGIIAAKDNDKGVVGISPESDIFSVKVLSDSGEGDIGSLIRGIEWCINNEMDIVNISFGLGANNLELRGTIDKAIQKNIIIVAAAGNNYISKVEYPAKFANVISVGAIDSNLQRASFSSTGKIDFTAPGVNILSTNNLGGYERYSGTSFATAYVTGIIAKVISEEEHYNDSIKEGKVDAVKDLLKKLSVDAGRTGYDNEYGYGILRLED</sequence>
<proteinExistence type="inferred from homology"/>
<comment type="cofactor">
    <cofactor evidence="1">
        <name>Ca(2+)</name>
        <dbReference type="ChEBI" id="CHEBI:29108"/>
    </cofactor>
</comment>
<organism evidence="12 13">
    <name type="scientific">Bacillus thuringiensis serovar toumanoffi</name>
    <dbReference type="NCBI Taxonomy" id="180862"/>
    <lineage>
        <taxon>Bacteria</taxon>
        <taxon>Bacillati</taxon>
        <taxon>Bacillota</taxon>
        <taxon>Bacilli</taxon>
        <taxon>Bacillales</taxon>
        <taxon>Bacillaceae</taxon>
        <taxon>Bacillus</taxon>
        <taxon>Bacillus cereus group</taxon>
    </lineage>
</organism>
<dbReference type="PANTHER" id="PTHR43806:SF11">
    <property type="entry name" value="CEREVISIN-RELATED"/>
    <property type="match status" value="1"/>
</dbReference>
<comment type="caution">
    <text evidence="12">The sequence shown here is derived from an EMBL/GenBank/DDBJ whole genome shotgun (WGS) entry which is preliminary data.</text>
</comment>
<name>A0ABD5HU98_BACTU</name>
<dbReference type="AlphaFoldDB" id="A0ABD5HU98"/>
<keyword evidence="5 10" id="KW-0645">Protease</keyword>
<evidence type="ECO:0000256" key="1">
    <source>
        <dbReference type="ARBA" id="ARBA00001913"/>
    </source>
</evidence>
<dbReference type="Gene3D" id="3.40.50.200">
    <property type="entry name" value="Peptidase S8/S53 domain"/>
    <property type="match status" value="1"/>
</dbReference>
<evidence type="ECO:0000256" key="10">
    <source>
        <dbReference type="PROSITE-ProRule" id="PRU01240"/>
    </source>
</evidence>
<dbReference type="CDD" id="cd07477">
    <property type="entry name" value="Peptidases_S8_Subtilisin_subset"/>
    <property type="match status" value="1"/>
</dbReference>
<evidence type="ECO:0000256" key="5">
    <source>
        <dbReference type="ARBA" id="ARBA00022670"/>
    </source>
</evidence>
<keyword evidence="8 10" id="KW-0720">Serine protease</keyword>
<evidence type="ECO:0000256" key="7">
    <source>
        <dbReference type="ARBA" id="ARBA00022801"/>
    </source>
</evidence>
<dbReference type="GO" id="GO:0004252">
    <property type="term" value="F:serine-type endopeptidase activity"/>
    <property type="evidence" value="ECO:0007669"/>
    <property type="project" value="UniProtKB-UniRule"/>
</dbReference>
<keyword evidence="4" id="KW-0964">Secreted</keyword>
<evidence type="ECO:0000259" key="11">
    <source>
        <dbReference type="Pfam" id="PF00082"/>
    </source>
</evidence>
<evidence type="ECO:0000256" key="3">
    <source>
        <dbReference type="ARBA" id="ARBA00011073"/>
    </source>
</evidence>
<evidence type="ECO:0000256" key="8">
    <source>
        <dbReference type="ARBA" id="ARBA00022825"/>
    </source>
</evidence>
<dbReference type="InterPro" id="IPR022398">
    <property type="entry name" value="Peptidase_S8_His-AS"/>
</dbReference>
<dbReference type="PANTHER" id="PTHR43806">
    <property type="entry name" value="PEPTIDASE S8"/>
    <property type="match status" value="1"/>
</dbReference>
<dbReference type="PROSITE" id="PS51892">
    <property type="entry name" value="SUBTILASE"/>
    <property type="match status" value="1"/>
</dbReference>
<evidence type="ECO:0000256" key="9">
    <source>
        <dbReference type="ARBA" id="ARBA00022837"/>
    </source>
</evidence>
<feature type="active site" description="Charge relay system" evidence="10">
    <location>
        <position position="62"/>
    </location>
</feature>
<dbReference type="GO" id="GO:0005576">
    <property type="term" value="C:extracellular region"/>
    <property type="evidence" value="ECO:0007669"/>
    <property type="project" value="UniProtKB-SubCell"/>
</dbReference>
<dbReference type="RefSeq" id="WP_000759924.1">
    <property type="nucleotide sequence ID" value="NZ_JAWQCK010000007.1"/>
</dbReference>
<evidence type="ECO:0000256" key="4">
    <source>
        <dbReference type="ARBA" id="ARBA00022525"/>
    </source>
</evidence>
<dbReference type="InterPro" id="IPR034202">
    <property type="entry name" value="Subtilisin_Carlsberg-like"/>
</dbReference>
<accession>A0ABD5HU98</accession>
<keyword evidence="6" id="KW-0479">Metal-binding</keyword>
<dbReference type="InterPro" id="IPR023827">
    <property type="entry name" value="Peptidase_S8_Asp-AS"/>
</dbReference>
<dbReference type="PROSITE" id="PS00136">
    <property type="entry name" value="SUBTILASE_ASP"/>
    <property type="match status" value="1"/>
</dbReference>
<reference evidence="12 13" key="1">
    <citation type="submission" date="2023-10" db="EMBL/GenBank/DDBJ databases">
        <title>Draft Genome Sequence of Bacillus thuringiensis serovar. toumanoffi 4059: Identification of a Novel Cry Protein Candidate.</title>
        <authorList>
            <person name="Murdoch R.W."/>
            <person name="Gemler B."/>
            <person name="Heater B.S."/>
        </authorList>
    </citation>
    <scope>NUCLEOTIDE SEQUENCE [LARGE SCALE GENOMIC DNA]</scope>
    <source>
        <strain evidence="12 13">4059</strain>
    </source>
</reference>
<dbReference type="PROSITE" id="PS00137">
    <property type="entry name" value="SUBTILASE_HIS"/>
    <property type="match status" value="1"/>
</dbReference>
<gene>
    <name evidence="12" type="ORF">BTTOUR_07205</name>
</gene>
<protein>
    <submittedName>
        <fullName evidence="12">Peptidase S8</fullName>
    </submittedName>
</protein>
<feature type="domain" description="Peptidase S8/S53" evidence="11">
    <location>
        <begin position="54"/>
        <end position="302"/>
    </location>
</feature>
<dbReference type="GO" id="GO:0006508">
    <property type="term" value="P:proteolysis"/>
    <property type="evidence" value="ECO:0007669"/>
    <property type="project" value="UniProtKB-KW"/>
</dbReference>
<keyword evidence="7 10" id="KW-0378">Hydrolase</keyword>
<keyword evidence="9" id="KW-0106">Calcium</keyword>
<comment type="subcellular location">
    <subcellularLocation>
        <location evidence="2">Secreted</location>
    </subcellularLocation>
</comment>
<feature type="active site" description="Charge relay system" evidence="10">
    <location>
        <position position="95"/>
    </location>
</feature>
<dbReference type="SUPFAM" id="SSF52743">
    <property type="entry name" value="Subtilisin-like"/>
    <property type="match status" value="1"/>
</dbReference>
<dbReference type="PRINTS" id="PR00723">
    <property type="entry name" value="SUBTILISIN"/>
</dbReference>
<dbReference type="GO" id="GO:0046872">
    <property type="term" value="F:metal ion binding"/>
    <property type="evidence" value="ECO:0007669"/>
    <property type="project" value="UniProtKB-KW"/>
</dbReference>
<dbReference type="Proteomes" id="UP001272716">
    <property type="component" value="Unassembled WGS sequence"/>
</dbReference>